<comment type="caution">
    <text evidence="2">Lacks conserved residue(s) required for the propagation of feature annotation.</text>
</comment>
<sequence length="271" mass="30230">MTKTVKKTDRFEKLTLLLVEPSALQRRIIVGECAEIGASNVDVVGSLADALDWLQGCRADVVVSALYLPDGTGTELVERMRQDPRWMDVPFILISSETRPQALEPVRQSGACGILPKPFSASQLAMALSRTLEMPESLDMEDVDLESLRVLLVDDSPNSRRFIRRVLENLGLRNFIEADNGKEAVVMLAETLVDLIITDYNMPEMDGREFVEYVRTRSWQQTVPILMVTSESNMSRLAAVEEAGVSGICDKPFDTTVLQQLLAGILQQREE</sequence>
<dbReference type="AlphaFoldDB" id="A0A848G023"/>
<dbReference type="Pfam" id="PF00072">
    <property type="entry name" value="Response_reg"/>
    <property type="match status" value="2"/>
</dbReference>
<dbReference type="Proteomes" id="UP000580043">
    <property type="component" value="Unassembled WGS sequence"/>
</dbReference>
<dbReference type="InterPro" id="IPR050595">
    <property type="entry name" value="Bact_response_regulator"/>
</dbReference>
<dbReference type="InterPro" id="IPR001789">
    <property type="entry name" value="Sig_transdc_resp-reg_receiver"/>
</dbReference>
<feature type="domain" description="Response regulatory" evidence="3">
    <location>
        <begin position="149"/>
        <end position="266"/>
    </location>
</feature>
<evidence type="ECO:0000256" key="2">
    <source>
        <dbReference type="PROSITE-ProRule" id="PRU00169"/>
    </source>
</evidence>
<keyword evidence="1 2" id="KW-0597">Phosphoprotein</keyword>
<evidence type="ECO:0000256" key="1">
    <source>
        <dbReference type="ARBA" id="ARBA00022553"/>
    </source>
</evidence>
<dbReference type="PANTHER" id="PTHR44591">
    <property type="entry name" value="STRESS RESPONSE REGULATOR PROTEIN 1"/>
    <property type="match status" value="1"/>
</dbReference>
<dbReference type="PANTHER" id="PTHR44591:SF3">
    <property type="entry name" value="RESPONSE REGULATORY DOMAIN-CONTAINING PROTEIN"/>
    <property type="match status" value="1"/>
</dbReference>
<reference evidence="4 5" key="1">
    <citation type="submission" date="2020-04" db="EMBL/GenBank/DDBJ databases">
        <title>Zoogloea sp. G-4-1-14 isolated from soil.</title>
        <authorList>
            <person name="Dahal R.H."/>
        </authorList>
    </citation>
    <scope>NUCLEOTIDE SEQUENCE [LARGE SCALE GENOMIC DNA]</scope>
    <source>
        <strain evidence="4 5">G-4-1-14</strain>
    </source>
</reference>
<keyword evidence="5" id="KW-1185">Reference proteome</keyword>
<gene>
    <name evidence="4" type="ORF">HHL15_01310</name>
</gene>
<accession>A0A848G023</accession>
<dbReference type="CDD" id="cd00156">
    <property type="entry name" value="REC"/>
    <property type="match status" value="1"/>
</dbReference>
<dbReference type="GO" id="GO:0000160">
    <property type="term" value="P:phosphorelay signal transduction system"/>
    <property type="evidence" value="ECO:0007669"/>
    <property type="project" value="InterPro"/>
</dbReference>
<dbReference type="RefSeq" id="WP_169144005.1">
    <property type="nucleotide sequence ID" value="NZ_JABBGA010000001.1"/>
</dbReference>
<feature type="modified residue" description="4-aspartylphosphate" evidence="2">
    <location>
        <position position="199"/>
    </location>
</feature>
<evidence type="ECO:0000313" key="4">
    <source>
        <dbReference type="EMBL" id="NML24370.1"/>
    </source>
</evidence>
<protein>
    <submittedName>
        <fullName evidence="4">Response regulator</fullName>
    </submittedName>
</protein>
<evidence type="ECO:0000313" key="5">
    <source>
        <dbReference type="Proteomes" id="UP000580043"/>
    </source>
</evidence>
<feature type="domain" description="Response regulatory" evidence="3">
    <location>
        <begin position="15"/>
        <end position="132"/>
    </location>
</feature>
<dbReference type="EMBL" id="JABBGA010000001">
    <property type="protein sequence ID" value="NML24370.1"/>
    <property type="molecule type" value="Genomic_DNA"/>
</dbReference>
<organism evidence="4 5">
    <name type="scientific">Zoogloea dura</name>
    <dbReference type="NCBI Taxonomy" id="2728840"/>
    <lineage>
        <taxon>Bacteria</taxon>
        <taxon>Pseudomonadati</taxon>
        <taxon>Pseudomonadota</taxon>
        <taxon>Betaproteobacteria</taxon>
        <taxon>Rhodocyclales</taxon>
        <taxon>Zoogloeaceae</taxon>
        <taxon>Zoogloea</taxon>
    </lineage>
</organism>
<dbReference type="SUPFAM" id="SSF52172">
    <property type="entry name" value="CheY-like"/>
    <property type="match status" value="2"/>
</dbReference>
<name>A0A848G023_9RHOO</name>
<evidence type="ECO:0000259" key="3">
    <source>
        <dbReference type="PROSITE" id="PS50110"/>
    </source>
</evidence>
<dbReference type="PROSITE" id="PS50110">
    <property type="entry name" value="RESPONSE_REGULATORY"/>
    <property type="match status" value="2"/>
</dbReference>
<proteinExistence type="predicted"/>
<dbReference type="InterPro" id="IPR011006">
    <property type="entry name" value="CheY-like_superfamily"/>
</dbReference>
<dbReference type="SMART" id="SM00448">
    <property type="entry name" value="REC"/>
    <property type="match status" value="2"/>
</dbReference>
<comment type="caution">
    <text evidence="4">The sequence shown here is derived from an EMBL/GenBank/DDBJ whole genome shotgun (WGS) entry which is preliminary data.</text>
</comment>
<dbReference type="Gene3D" id="3.40.50.2300">
    <property type="match status" value="2"/>
</dbReference>